<keyword evidence="2 4" id="KW-0238">DNA-binding</keyword>
<keyword evidence="1" id="KW-0229">DNA integration</keyword>
<dbReference type="InterPro" id="IPR004107">
    <property type="entry name" value="Integrase_SAM-like_N"/>
</dbReference>
<dbReference type="InterPro" id="IPR002104">
    <property type="entry name" value="Integrase_catalytic"/>
</dbReference>
<comment type="caution">
    <text evidence="7">The sequence shown here is derived from an EMBL/GenBank/DDBJ whole genome shotgun (WGS) entry which is preliminary data.</text>
</comment>
<name>A0A937RU43_9ACTN</name>
<dbReference type="InterPro" id="IPR011010">
    <property type="entry name" value="DNA_brk_join_enz"/>
</dbReference>
<dbReference type="AlphaFoldDB" id="A0A937RU43"/>
<dbReference type="GO" id="GO:0015074">
    <property type="term" value="P:DNA integration"/>
    <property type="evidence" value="ECO:0007669"/>
    <property type="project" value="UniProtKB-KW"/>
</dbReference>
<dbReference type="EMBL" id="JAEACQ010000352">
    <property type="protein sequence ID" value="MBL7632843.1"/>
    <property type="molecule type" value="Genomic_DNA"/>
</dbReference>
<dbReference type="Pfam" id="PF00589">
    <property type="entry name" value="Phage_integrase"/>
    <property type="match status" value="1"/>
</dbReference>
<dbReference type="Proteomes" id="UP000604475">
    <property type="component" value="Unassembled WGS sequence"/>
</dbReference>
<feature type="domain" description="Tyr recombinase" evidence="5">
    <location>
        <begin position="195"/>
        <end position="484"/>
    </location>
</feature>
<evidence type="ECO:0000259" key="6">
    <source>
        <dbReference type="PROSITE" id="PS51900"/>
    </source>
</evidence>
<gene>
    <name evidence="7" type="ORF">I7412_37945</name>
</gene>
<dbReference type="Gene3D" id="1.10.443.10">
    <property type="entry name" value="Intergrase catalytic core"/>
    <property type="match status" value="1"/>
</dbReference>
<evidence type="ECO:0000259" key="5">
    <source>
        <dbReference type="PROSITE" id="PS51898"/>
    </source>
</evidence>
<accession>A0A937RU43</accession>
<reference evidence="7" key="1">
    <citation type="submission" date="2020-12" db="EMBL/GenBank/DDBJ databases">
        <title>Genomic characterization of non-nitrogen-fixing Frankia strains.</title>
        <authorList>
            <person name="Carlos-Shanley C."/>
            <person name="Guerra T."/>
            <person name="Hahn D."/>
        </authorList>
    </citation>
    <scope>NUCLEOTIDE SEQUENCE</scope>
    <source>
        <strain evidence="7">CN6</strain>
    </source>
</reference>
<keyword evidence="8" id="KW-1185">Reference proteome</keyword>
<dbReference type="InterPro" id="IPR010998">
    <property type="entry name" value="Integrase_recombinase_N"/>
</dbReference>
<organism evidence="7 8">
    <name type="scientific">Frankia nepalensis</name>
    <dbReference type="NCBI Taxonomy" id="1836974"/>
    <lineage>
        <taxon>Bacteria</taxon>
        <taxon>Bacillati</taxon>
        <taxon>Actinomycetota</taxon>
        <taxon>Actinomycetes</taxon>
        <taxon>Frankiales</taxon>
        <taxon>Frankiaceae</taxon>
        <taxon>Frankia</taxon>
    </lineage>
</organism>
<evidence type="ECO:0000256" key="3">
    <source>
        <dbReference type="ARBA" id="ARBA00023172"/>
    </source>
</evidence>
<keyword evidence="3" id="KW-0233">DNA recombination</keyword>
<dbReference type="Pfam" id="PF14659">
    <property type="entry name" value="Phage_int_SAM_3"/>
    <property type="match status" value="1"/>
</dbReference>
<evidence type="ECO:0000256" key="4">
    <source>
        <dbReference type="PROSITE-ProRule" id="PRU01248"/>
    </source>
</evidence>
<dbReference type="GO" id="GO:0003677">
    <property type="term" value="F:DNA binding"/>
    <property type="evidence" value="ECO:0007669"/>
    <property type="project" value="UniProtKB-UniRule"/>
</dbReference>
<feature type="domain" description="Core-binding (CB)" evidence="6">
    <location>
        <begin position="87"/>
        <end position="174"/>
    </location>
</feature>
<sequence>MQIQTERRCGCRDPETGRQLGQRCPRLKNRKPHGKWSWRLEVPDELVPLVGKTQLRGSGFASEEAAKQDAETQLSKVRAGRKHLGTLTTGDYLDQWLAGKRRLRPTTRRSYETHIRIYLRPLLGSVPLAGLDKTHIDAAYRRIEADGANRARAAGPATIARIHATLRAALNDAVRNRRLDFNPAAGVELPEHEASEVEPWDARDVGRFLDEAAKDRLGPMYELMALAGLRRGEACGATWDGLDETAGVLVIRQQIVEYGGTFAVWPPKTKSGRRKVDLDATLLGSLALHRLAQDAERAVAGGSWDNGILSNQHGKPVALSGLIFTKPDGRHLDPQYVSNHMQIIARNVGLCCTISADAPAGALTIDVGRRHVAPERTWTVYRDREPVGQVTVTRCARRRGAGATLTLTGRLGLDLRKGDELGEDLLSRRRLHDLRHSSASIQLDQGIDLTLVSKRLGHSSTTITGTLYAHLLRSTGQRAAETVANAIPRRLQDHAHLTPTTITNEKGRL</sequence>
<dbReference type="GO" id="GO:0006310">
    <property type="term" value="P:DNA recombination"/>
    <property type="evidence" value="ECO:0007669"/>
    <property type="project" value="UniProtKB-KW"/>
</dbReference>
<dbReference type="PANTHER" id="PTHR30349:SF91">
    <property type="entry name" value="INTA PROTEIN"/>
    <property type="match status" value="1"/>
</dbReference>
<dbReference type="SUPFAM" id="SSF56349">
    <property type="entry name" value="DNA breaking-rejoining enzymes"/>
    <property type="match status" value="2"/>
</dbReference>
<dbReference type="InterPro" id="IPR044068">
    <property type="entry name" value="CB"/>
</dbReference>
<evidence type="ECO:0000313" key="7">
    <source>
        <dbReference type="EMBL" id="MBL7632843.1"/>
    </source>
</evidence>
<protein>
    <submittedName>
        <fullName evidence="7">Tyrosine-type recombinase/integrase</fullName>
    </submittedName>
</protein>
<dbReference type="Gene3D" id="1.10.150.130">
    <property type="match status" value="1"/>
</dbReference>
<dbReference type="InterPro" id="IPR013762">
    <property type="entry name" value="Integrase-like_cat_sf"/>
</dbReference>
<dbReference type="PROSITE" id="PS51900">
    <property type="entry name" value="CB"/>
    <property type="match status" value="1"/>
</dbReference>
<dbReference type="InterPro" id="IPR050090">
    <property type="entry name" value="Tyrosine_recombinase_XerCD"/>
</dbReference>
<evidence type="ECO:0000256" key="1">
    <source>
        <dbReference type="ARBA" id="ARBA00022908"/>
    </source>
</evidence>
<dbReference type="PROSITE" id="PS51898">
    <property type="entry name" value="TYR_RECOMBINASE"/>
    <property type="match status" value="1"/>
</dbReference>
<evidence type="ECO:0000256" key="2">
    <source>
        <dbReference type="ARBA" id="ARBA00023125"/>
    </source>
</evidence>
<dbReference type="PANTHER" id="PTHR30349">
    <property type="entry name" value="PHAGE INTEGRASE-RELATED"/>
    <property type="match status" value="1"/>
</dbReference>
<evidence type="ECO:0000313" key="8">
    <source>
        <dbReference type="Proteomes" id="UP000604475"/>
    </source>
</evidence>
<proteinExistence type="predicted"/>